<dbReference type="SUPFAM" id="SSF53383">
    <property type="entry name" value="PLP-dependent transferases"/>
    <property type="match status" value="1"/>
</dbReference>
<dbReference type="InterPro" id="IPR000192">
    <property type="entry name" value="Aminotrans_V_dom"/>
</dbReference>
<evidence type="ECO:0000259" key="9">
    <source>
        <dbReference type="Pfam" id="PF00266"/>
    </source>
</evidence>
<dbReference type="EC" id="2.8.1.7" evidence="10"/>
<reference evidence="10 11" key="1">
    <citation type="journal article" date="2011" name="J. Bacteriol.">
        <title>Genome sequence of Salinisphaera shabanensis, a gammaproteobacterium from the harsh, variable environment of the brine-seawater interface of the Shaban Deep in the Red Sea.</title>
        <authorList>
            <person name="Antunes A."/>
            <person name="Alam I."/>
            <person name="Bajic V.B."/>
            <person name="Stingl U."/>
        </authorList>
    </citation>
    <scope>NUCLEOTIDE SEQUENCE [LARGE SCALE GENOMIC DNA]</scope>
    <source>
        <strain evidence="10 11">E1L3A</strain>
    </source>
</reference>
<dbReference type="InterPro" id="IPR015421">
    <property type="entry name" value="PyrdxlP-dep_Trfase_major"/>
</dbReference>
<name>U2FXZ4_9GAMM</name>
<dbReference type="EMBL" id="AFNV02000001">
    <property type="protein sequence ID" value="ERJ20704.1"/>
    <property type="molecule type" value="Genomic_DNA"/>
</dbReference>
<dbReference type="Gene3D" id="3.90.1150.10">
    <property type="entry name" value="Aspartate Aminotransferase, domain 1"/>
    <property type="match status" value="1"/>
</dbReference>
<dbReference type="RefSeq" id="WP_006913378.1">
    <property type="nucleotide sequence ID" value="NZ_AFNV02000001.1"/>
</dbReference>
<dbReference type="GO" id="GO:0051536">
    <property type="term" value="F:iron-sulfur cluster binding"/>
    <property type="evidence" value="ECO:0007669"/>
    <property type="project" value="UniProtKB-KW"/>
</dbReference>
<evidence type="ECO:0000256" key="7">
    <source>
        <dbReference type="ARBA" id="ARBA00023014"/>
    </source>
</evidence>
<dbReference type="InterPro" id="IPR016454">
    <property type="entry name" value="Cysteine_dSase"/>
</dbReference>
<gene>
    <name evidence="10" type="primary">iscS</name>
    <name evidence="10" type="ORF">SSPSH_000041</name>
</gene>
<sequence>MNAASETIYLDYAATAPLAPGVMEVMQHALMATDANPASLHGPGREAARLIDTAAAEVAQLINAREKDLIWTSGATESINLALKGVVAFAGTDAHIVSVVTEHSATLDTLAWLEKYGTRVTRLPVDSDGRIDLGDLESALADNATLVSIMHVNNETGVIQDIAAIGERCAAHGVDLHVDAAQSLGRLALDVERMQIALLSLSAHKIGGPKGVGALYVRPRTGLAAQLHGGGQQRGLRSGTLATHQIAGFGAAAAHMAAIRDSEQKRLAVLRDHLSDALARADRVMRNGGPVHTAAPFLNVSVAGVHGDALLKGLTDGAPALAVSSGAACSAAKGQSSYVLRAMGRSPREAGASIRFSLGAGTTAAQIDAAADRFVSEVSRLRAIADAA</sequence>
<dbReference type="PANTHER" id="PTHR11601:SF34">
    <property type="entry name" value="CYSTEINE DESULFURASE"/>
    <property type="match status" value="1"/>
</dbReference>
<dbReference type="GO" id="GO:0046872">
    <property type="term" value="F:metal ion binding"/>
    <property type="evidence" value="ECO:0007669"/>
    <property type="project" value="UniProtKB-KW"/>
</dbReference>
<organism evidence="10 11">
    <name type="scientific">Salinisphaera shabanensis E1L3A</name>
    <dbReference type="NCBI Taxonomy" id="1033802"/>
    <lineage>
        <taxon>Bacteria</taxon>
        <taxon>Pseudomonadati</taxon>
        <taxon>Pseudomonadota</taxon>
        <taxon>Gammaproteobacteria</taxon>
        <taxon>Salinisphaerales</taxon>
        <taxon>Salinisphaeraceae</taxon>
        <taxon>Salinisphaera</taxon>
    </lineage>
</organism>
<dbReference type="InterPro" id="IPR015422">
    <property type="entry name" value="PyrdxlP-dep_Trfase_small"/>
</dbReference>
<comment type="catalytic activity">
    <reaction evidence="8">
        <text>(sulfur carrier)-H + L-cysteine = (sulfur carrier)-SH + L-alanine</text>
        <dbReference type="Rhea" id="RHEA:43892"/>
        <dbReference type="Rhea" id="RHEA-COMP:14737"/>
        <dbReference type="Rhea" id="RHEA-COMP:14739"/>
        <dbReference type="ChEBI" id="CHEBI:29917"/>
        <dbReference type="ChEBI" id="CHEBI:35235"/>
        <dbReference type="ChEBI" id="CHEBI:57972"/>
        <dbReference type="ChEBI" id="CHEBI:64428"/>
        <dbReference type="EC" id="2.8.1.7"/>
    </reaction>
</comment>
<evidence type="ECO:0000313" key="11">
    <source>
        <dbReference type="Proteomes" id="UP000006242"/>
    </source>
</evidence>
<dbReference type="PANTHER" id="PTHR11601">
    <property type="entry name" value="CYSTEINE DESULFURYLASE FAMILY MEMBER"/>
    <property type="match status" value="1"/>
</dbReference>
<reference evidence="10 11" key="2">
    <citation type="journal article" date="2013" name="PLoS ONE">
        <title>INDIGO - INtegrated Data Warehouse of MIcrobial GenOmes with Examples from the Red Sea Extremophiles.</title>
        <authorList>
            <person name="Alam I."/>
            <person name="Antunes A."/>
            <person name="Kamau A.A."/>
            <person name="Ba Alawi W."/>
            <person name="Kalkatawi M."/>
            <person name="Stingl U."/>
            <person name="Bajic V.B."/>
        </authorList>
    </citation>
    <scope>NUCLEOTIDE SEQUENCE [LARGE SCALE GENOMIC DNA]</scope>
    <source>
        <strain evidence="10 11">E1L3A</strain>
    </source>
</reference>
<dbReference type="Gene3D" id="3.40.640.10">
    <property type="entry name" value="Type I PLP-dependent aspartate aminotransferase-like (Major domain)"/>
    <property type="match status" value="1"/>
</dbReference>
<keyword evidence="5" id="KW-0663">Pyridoxal phosphate</keyword>
<keyword evidence="6" id="KW-0408">Iron</keyword>
<comment type="caution">
    <text evidence="10">The sequence shown here is derived from an EMBL/GenBank/DDBJ whole genome shotgun (WGS) entry which is preliminary data.</text>
</comment>
<evidence type="ECO:0000256" key="4">
    <source>
        <dbReference type="ARBA" id="ARBA00022723"/>
    </source>
</evidence>
<accession>U2FXZ4</accession>
<keyword evidence="3 10" id="KW-0808">Transferase</keyword>
<dbReference type="eggNOG" id="COG1104">
    <property type="taxonomic scope" value="Bacteria"/>
</dbReference>
<dbReference type="AlphaFoldDB" id="U2FXZ4"/>
<dbReference type="OrthoDB" id="9808002at2"/>
<comment type="similarity">
    <text evidence="2">Belongs to the class-V pyridoxal-phosphate-dependent aminotransferase family. NifS/IscS subfamily.</text>
</comment>
<feature type="domain" description="Aminotransferase class V" evidence="9">
    <location>
        <begin position="8"/>
        <end position="369"/>
    </location>
</feature>
<dbReference type="InterPro" id="IPR015424">
    <property type="entry name" value="PyrdxlP-dep_Trfase"/>
</dbReference>
<dbReference type="GO" id="GO:0031071">
    <property type="term" value="F:cysteine desulfurase activity"/>
    <property type="evidence" value="ECO:0007669"/>
    <property type="project" value="UniProtKB-EC"/>
</dbReference>
<evidence type="ECO:0000256" key="1">
    <source>
        <dbReference type="ARBA" id="ARBA00001933"/>
    </source>
</evidence>
<protein>
    <submittedName>
        <fullName evidence="10">Cysteine desulfurase protein</fullName>
        <ecNumber evidence="10">2.8.1.7</ecNumber>
    </submittedName>
</protein>
<keyword evidence="7" id="KW-0411">Iron-sulfur</keyword>
<proteinExistence type="inferred from homology"/>
<evidence type="ECO:0000256" key="8">
    <source>
        <dbReference type="ARBA" id="ARBA00050776"/>
    </source>
</evidence>
<dbReference type="PIRSF" id="PIRSF005572">
    <property type="entry name" value="NifS"/>
    <property type="match status" value="1"/>
</dbReference>
<dbReference type="STRING" id="1033802.SSPSH_000041"/>
<comment type="cofactor">
    <cofactor evidence="1">
        <name>pyridoxal 5'-phosphate</name>
        <dbReference type="ChEBI" id="CHEBI:597326"/>
    </cofactor>
</comment>
<evidence type="ECO:0000256" key="2">
    <source>
        <dbReference type="ARBA" id="ARBA00006490"/>
    </source>
</evidence>
<evidence type="ECO:0000256" key="3">
    <source>
        <dbReference type="ARBA" id="ARBA00022679"/>
    </source>
</evidence>
<evidence type="ECO:0000313" key="10">
    <source>
        <dbReference type="EMBL" id="ERJ20704.1"/>
    </source>
</evidence>
<evidence type="ECO:0000256" key="5">
    <source>
        <dbReference type="ARBA" id="ARBA00022898"/>
    </source>
</evidence>
<keyword evidence="4" id="KW-0479">Metal-binding</keyword>
<evidence type="ECO:0000256" key="6">
    <source>
        <dbReference type="ARBA" id="ARBA00023004"/>
    </source>
</evidence>
<keyword evidence="11" id="KW-1185">Reference proteome</keyword>
<dbReference type="Proteomes" id="UP000006242">
    <property type="component" value="Unassembled WGS sequence"/>
</dbReference>
<dbReference type="Pfam" id="PF00266">
    <property type="entry name" value="Aminotran_5"/>
    <property type="match status" value="1"/>
</dbReference>